<evidence type="ECO:0000259" key="9">
    <source>
        <dbReference type="SMART" id="SM00650"/>
    </source>
</evidence>
<keyword evidence="5 7" id="KW-0949">S-adenosyl-L-methionine</keyword>
<name>A0A809R531_9PROT</name>
<evidence type="ECO:0000256" key="2">
    <source>
        <dbReference type="ARBA" id="ARBA00022552"/>
    </source>
</evidence>
<dbReference type="FunFam" id="1.10.8.100:FF:000001">
    <property type="entry name" value="Ribosomal RNA small subunit methyltransferase A"/>
    <property type="match status" value="1"/>
</dbReference>
<evidence type="ECO:0000256" key="5">
    <source>
        <dbReference type="ARBA" id="ARBA00022691"/>
    </source>
</evidence>
<dbReference type="EC" id="2.1.1.182" evidence="7"/>
<comment type="function">
    <text evidence="7">Specifically dimethylates two adjacent adenosines (A1518 and A1519) in the loop of a conserved hairpin near the 3'-end of 16S rRNA in the 30S particle. May play a critical role in biogenesis of 30S subunits.</text>
</comment>
<feature type="binding site" evidence="7 8">
    <location>
        <position position="85"/>
    </location>
    <ligand>
        <name>S-adenosyl-L-methionine</name>
        <dbReference type="ChEBI" id="CHEBI:59789"/>
    </ligand>
</feature>
<accession>A0A809R531</accession>
<dbReference type="Pfam" id="PF00398">
    <property type="entry name" value="RrnaAD"/>
    <property type="match status" value="1"/>
</dbReference>
<keyword evidence="6 7" id="KW-0694">RNA-binding</keyword>
<dbReference type="Proteomes" id="UP000662914">
    <property type="component" value="Chromosome"/>
</dbReference>
<dbReference type="SMART" id="SM00650">
    <property type="entry name" value="rADc"/>
    <property type="match status" value="1"/>
</dbReference>
<keyword evidence="1 7" id="KW-0963">Cytoplasm</keyword>
<evidence type="ECO:0000313" key="10">
    <source>
        <dbReference type="EMBL" id="BBO21808.1"/>
    </source>
</evidence>
<dbReference type="Gene3D" id="3.40.50.150">
    <property type="entry name" value="Vaccinia Virus protein VP39"/>
    <property type="match status" value="1"/>
</dbReference>
<dbReference type="PANTHER" id="PTHR11727:SF7">
    <property type="entry name" value="DIMETHYLADENOSINE TRANSFERASE-RELATED"/>
    <property type="match status" value="1"/>
</dbReference>
<sequence>MRPHVARKRFGQNFLVSAGIVAKIVEAIRPQPGDLLVEIGPGLGALTEPLLARLDHLHVVEIDRDLIARLRQRFTPDRLTVHEGDALQFDFFALGPGLRVAGNLPYNISTPLLFHLAACADGVRDMHFMLQREVVERMVAAPGGAEYGRLSVMLQYRFEMERLFRVPPGAFNPAPKVESAVVRMVPRPRATLDASDEVLLGEVVKSAFAQRRKMLRNTLREHLNEEDWVALGLDPRRRAEELAVGDYVRIANRLAGLRLPPGRPKEA</sequence>
<dbReference type="NCBIfam" id="TIGR00755">
    <property type="entry name" value="ksgA"/>
    <property type="match status" value="1"/>
</dbReference>
<dbReference type="InterPro" id="IPR029063">
    <property type="entry name" value="SAM-dependent_MTases_sf"/>
</dbReference>
<dbReference type="KEGG" id="ddz:DSYM_25070"/>
<dbReference type="SUPFAM" id="SSF53335">
    <property type="entry name" value="S-adenosyl-L-methionine-dependent methyltransferases"/>
    <property type="match status" value="1"/>
</dbReference>
<comment type="similarity">
    <text evidence="7">Belongs to the class I-like SAM-binding methyltransferase superfamily. rRNA adenine N(6)-methyltransferase family. RsmA subfamily.</text>
</comment>
<protein>
    <recommendedName>
        <fullName evidence="7">Ribosomal RNA small subunit methyltransferase A</fullName>
        <ecNumber evidence="7">2.1.1.182</ecNumber>
    </recommendedName>
    <alternativeName>
        <fullName evidence="7">16S rRNA (adenine(1518)-N(6)/adenine(1519)-N(6))-dimethyltransferase</fullName>
    </alternativeName>
    <alternativeName>
        <fullName evidence="7">16S rRNA dimethyladenosine transferase</fullName>
    </alternativeName>
    <alternativeName>
        <fullName evidence="7">16S rRNA dimethylase</fullName>
    </alternativeName>
    <alternativeName>
        <fullName evidence="7">S-adenosylmethionine-6-N', N'-adenosyl(rRNA) dimethyltransferase</fullName>
    </alternativeName>
</protein>
<dbReference type="GO" id="GO:0005829">
    <property type="term" value="C:cytosol"/>
    <property type="evidence" value="ECO:0007669"/>
    <property type="project" value="TreeGrafter"/>
</dbReference>
<evidence type="ECO:0000256" key="4">
    <source>
        <dbReference type="ARBA" id="ARBA00022679"/>
    </source>
</evidence>
<evidence type="ECO:0000313" key="11">
    <source>
        <dbReference type="Proteomes" id="UP000662914"/>
    </source>
</evidence>
<comment type="subcellular location">
    <subcellularLocation>
        <location evidence="7">Cytoplasm</location>
    </subcellularLocation>
</comment>
<dbReference type="InterPro" id="IPR011530">
    <property type="entry name" value="rRNA_adenine_dimethylase"/>
</dbReference>
<comment type="catalytic activity">
    <reaction evidence="7">
        <text>adenosine(1518)/adenosine(1519) in 16S rRNA + 4 S-adenosyl-L-methionine = N(6)-dimethyladenosine(1518)/N(6)-dimethyladenosine(1519) in 16S rRNA + 4 S-adenosyl-L-homocysteine + 4 H(+)</text>
        <dbReference type="Rhea" id="RHEA:19609"/>
        <dbReference type="Rhea" id="RHEA-COMP:10232"/>
        <dbReference type="Rhea" id="RHEA-COMP:10233"/>
        <dbReference type="ChEBI" id="CHEBI:15378"/>
        <dbReference type="ChEBI" id="CHEBI:57856"/>
        <dbReference type="ChEBI" id="CHEBI:59789"/>
        <dbReference type="ChEBI" id="CHEBI:74411"/>
        <dbReference type="ChEBI" id="CHEBI:74493"/>
        <dbReference type="EC" id="2.1.1.182"/>
    </reaction>
</comment>
<keyword evidence="3 7" id="KW-0489">Methyltransferase</keyword>
<dbReference type="CDD" id="cd02440">
    <property type="entry name" value="AdoMet_MTases"/>
    <property type="match status" value="1"/>
</dbReference>
<evidence type="ECO:0000256" key="3">
    <source>
        <dbReference type="ARBA" id="ARBA00022603"/>
    </source>
</evidence>
<dbReference type="PROSITE" id="PS01131">
    <property type="entry name" value="RRNA_A_DIMETH"/>
    <property type="match status" value="1"/>
</dbReference>
<feature type="domain" description="Ribosomal RNA adenine methylase transferase N-terminal" evidence="9">
    <location>
        <begin position="20"/>
        <end position="188"/>
    </location>
</feature>
<dbReference type="InterPro" id="IPR020596">
    <property type="entry name" value="rRNA_Ade_Mease_Trfase_CS"/>
</dbReference>
<feature type="binding site" evidence="7 8">
    <location>
        <position position="13"/>
    </location>
    <ligand>
        <name>S-adenosyl-L-methionine</name>
        <dbReference type="ChEBI" id="CHEBI:59789"/>
    </ligand>
</feature>
<gene>
    <name evidence="7" type="primary">rsmA</name>
    <name evidence="7" type="synonym">ksgA</name>
    <name evidence="10" type="ORF">DSYM_25070</name>
</gene>
<dbReference type="InterPro" id="IPR023165">
    <property type="entry name" value="rRNA_Ade_diMease-like_C"/>
</dbReference>
<evidence type="ECO:0000256" key="8">
    <source>
        <dbReference type="PROSITE-ProRule" id="PRU01026"/>
    </source>
</evidence>
<keyword evidence="4 7" id="KW-0808">Transferase</keyword>
<evidence type="ECO:0000256" key="1">
    <source>
        <dbReference type="ARBA" id="ARBA00022490"/>
    </source>
</evidence>
<dbReference type="InterPro" id="IPR020598">
    <property type="entry name" value="rRNA_Ade_methylase_Trfase_N"/>
</dbReference>
<dbReference type="AlphaFoldDB" id="A0A809R531"/>
<feature type="binding site" evidence="7 8">
    <location>
        <position position="61"/>
    </location>
    <ligand>
        <name>S-adenosyl-L-methionine</name>
        <dbReference type="ChEBI" id="CHEBI:59789"/>
    </ligand>
</feature>
<dbReference type="GO" id="GO:0003723">
    <property type="term" value="F:RNA binding"/>
    <property type="evidence" value="ECO:0007669"/>
    <property type="project" value="UniProtKB-UniRule"/>
</dbReference>
<dbReference type="EMBL" id="AP021857">
    <property type="protein sequence ID" value="BBO21808.1"/>
    <property type="molecule type" value="Genomic_DNA"/>
</dbReference>
<evidence type="ECO:0000256" key="6">
    <source>
        <dbReference type="ARBA" id="ARBA00022884"/>
    </source>
</evidence>
<dbReference type="PANTHER" id="PTHR11727">
    <property type="entry name" value="DIMETHYLADENOSINE TRANSFERASE"/>
    <property type="match status" value="1"/>
</dbReference>
<keyword evidence="2 7" id="KW-0698">rRNA processing</keyword>
<dbReference type="InterPro" id="IPR001737">
    <property type="entry name" value="KsgA/Erm"/>
</dbReference>
<organism evidence="10 11">
    <name type="scientific">Candidatus Desulfobacillus denitrificans</name>
    <dbReference type="NCBI Taxonomy" id="2608985"/>
    <lineage>
        <taxon>Bacteria</taxon>
        <taxon>Pseudomonadati</taxon>
        <taxon>Pseudomonadota</taxon>
        <taxon>Betaproteobacteria</taxon>
        <taxon>Candidatus Desulfobacillus</taxon>
    </lineage>
</organism>
<dbReference type="GO" id="GO:0052908">
    <property type="term" value="F:16S rRNA (adenine(1518)-N(6)/adenine(1519)-N(6))-dimethyltransferase activity"/>
    <property type="evidence" value="ECO:0007669"/>
    <property type="project" value="UniProtKB-EC"/>
</dbReference>
<evidence type="ECO:0000256" key="7">
    <source>
        <dbReference type="HAMAP-Rule" id="MF_00607"/>
    </source>
</evidence>
<feature type="binding site" evidence="7 8">
    <location>
        <position position="15"/>
    </location>
    <ligand>
        <name>S-adenosyl-L-methionine</name>
        <dbReference type="ChEBI" id="CHEBI:59789"/>
    </ligand>
</feature>
<dbReference type="PROSITE" id="PS51689">
    <property type="entry name" value="SAM_RNA_A_N6_MT"/>
    <property type="match status" value="1"/>
</dbReference>
<proteinExistence type="inferred from homology"/>
<dbReference type="HAMAP" id="MF_00607">
    <property type="entry name" value="16SrRNA_methyltr_A"/>
    <property type="match status" value="1"/>
</dbReference>
<feature type="binding site" evidence="7 8">
    <location>
        <position position="103"/>
    </location>
    <ligand>
        <name>S-adenosyl-L-methionine</name>
        <dbReference type="ChEBI" id="CHEBI:59789"/>
    </ligand>
</feature>
<dbReference type="Gene3D" id="1.10.8.100">
    <property type="entry name" value="Ribosomal RNA adenine dimethylase-like, domain 2"/>
    <property type="match status" value="1"/>
</dbReference>
<reference evidence="10" key="1">
    <citation type="journal article" name="DNA Res.">
        <title>The physiological potential of anammox bacteria as revealed by their core genome structure.</title>
        <authorList>
            <person name="Okubo T."/>
            <person name="Toyoda A."/>
            <person name="Fukuhara K."/>
            <person name="Uchiyama I."/>
            <person name="Harigaya Y."/>
            <person name="Kuroiwa M."/>
            <person name="Suzuki T."/>
            <person name="Murakami Y."/>
            <person name="Suwa Y."/>
            <person name="Takami H."/>
        </authorList>
    </citation>
    <scope>NUCLEOTIDE SEQUENCE</scope>
    <source>
        <strain evidence="10">317325-3</strain>
    </source>
</reference>
<feature type="binding site" evidence="7 8">
    <location>
        <position position="40"/>
    </location>
    <ligand>
        <name>S-adenosyl-L-methionine</name>
        <dbReference type="ChEBI" id="CHEBI:59789"/>
    </ligand>
</feature>